<organism evidence="1">
    <name type="scientific">viral metagenome</name>
    <dbReference type="NCBI Taxonomy" id="1070528"/>
    <lineage>
        <taxon>unclassified sequences</taxon>
        <taxon>metagenomes</taxon>
        <taxon>organismal metagenomes</taxon>
    </lineage>
</organism>
<accession>A0A6C0L2H9</accession>
<reference evidence="1" key="1">
    <citation type="journal article" date="2020" name="Nature">
        <title>Giant virus diversity and host interactions through global metagenomics.</title>
        <authorList>
            <person name="Schulz F."/>
            <person name="Roux S."/>
            <person name="Paez-Espino D."/>
            <person name="Jungbluth S."/>
            <person name="Walsh D.A."/>
            <person name="Denef V.J."/>
            <person name="McMahon K.D."/>
            <person name="Konstantinidis K.T."/>
            <person name="Eloe-Fadrosh E.A."/>
            <person name="Kyrpides N.C."/>
            <person name="Woyke T."/>
        </authorList>
    </citation>
    <scope>NUCLEOTIDE SEQUENCE</scope>
    <source>
        <strain evidence="1">GVMAG-S-ERX555907-94</strain>
    </source>
</reference>
<evidence type="ECO:0000313" key="1">
    <source>
        <dbReference type="EMBL" id="QHU23556.1"/>
    </source>
</evidence>
<dbReference type="AlphaFoldDB" id="A0A6C0L2H9"/>
<protein>
    <submittedName>
        <fullName evidence="1">Uncharacterized protein</fullName>
    </submittedName>
</protein>
<dbReference type="EMBL" id="MN741033">
    <property type="protein sequence ID" value="QHU23556.1"/>
    <property type="molecule type" value="Genomic_DNA"/>
</dbReference>
<proteinExistence type="predicted"/>
<sequence length="296" mass="34778">MTITVPFHNAIILSLVSISDKYGYGIFHLLQAMIRQTNRILSPGDYYLQDESPEYSIKKLQKGEWGGRLGAQSHYPKSDMKHEISIYQEWIINVYKLFRKEQEKDDINWYDLITYLLFIQSNCHHKGNMNSSKLCRNGNSFKNFFYKSNNGFRPSNHSFRHNETWKNKRTRESTSNHELLADWWIKMFYYDLDKLLMCDDLSNLGRKEPALGWTVRGFGTNELPGDWIPQGSVINQLRRYYGLPLLSGDYSLGIISVSQKNNYLPCHDKKEKEQDHCMVIGSIIGIVSFTRWWFSN</sequence>
<name>A0A6C0L2H9_9ZZZZ</name>